<gene>
    <name evidence="2" type="ORF">RM649_32305</name>
</gene>
<dbReference type="Pfam" id="PF13787">
    <property type="entry name" value="HXXEE"/>
    <property type="match status" value="1"/>
</dbReference>
<organism evidence="2 3">
    <name type="scientific">Streptomyces salyersiae</name>
    <dbReference type="NCBI Taxonomy" id="3075530"/>
    <lineage>
        <taxon>Bacteria</taxon>
        <taxon>Bacillati</taxon>
        <taxon>Actinomycetota</taxon>
        <taxon>Actinomycetes</taxon>
        <taxon>Kitasatosporales</taxon>
        <taxon>Streptomycetaceae</taxon>
        <taxon>Streptomyces</taxon>
    </lineage>
</organism>
<name>A0ABU2RTZ6_9ACTN</name>
<evidence type="ECO:0000256" key="1">
    <source>
        <dbReference type="SAM" id="Phobius"/>
    </source>
</evidence>
<dbReference type="EMBL" id="JAVREX010000021">
    <property type="protein sequence ID" value="MDT0432301.1"/>
    <property type="molecule type" value="Genomic_DNA"/>
</dbReference>
<keyword evidence="1" id="KW-1133">Transmembrane helix</keyword>
<keyword evidence="1" id="KW-0812">Transmembrane</keyword>
<keyword evidence="1" id="KW-0472">Membrane</keyword>
<proteinExistence type="predicted"/>
<feature type="transmembrane region" description="Helical" evidence="1">
    <location>
        <begin position="62"/>
        <end position="81"/>
    </location>
</feature>
<keyword evidence="3" id="KW-1185">Reference proteome</keyword>
<protein>
    <submittedName>
        <fullName evidence="2">HXXEE domain-containing protein</fullName>
    </submittedName>
</protein>
<evidence type="ECO:0000313" key="3">
    <source>
        <dbReference type="Proteomes" id="UP001183777"/>
    </source>
</evidence>
<reference evidence="3" key="1">
    <citation type="submission" date="2023-07" db="EMBL/GenBank/DDBJ databases">
        <title>30 novel species of actinomycetes from the DSMZ collection.</title>
        <authorList>
            <person name="Nouioui I."/>
        </authorList>
    </citation>
    <scope>NUCLEOTIDE SEQUENCE [LARGE SCALE GENOMIC DNA]</scope>
    <source>
        <strain evidence="3">DSM 41770</strain>
    </source>
</reference>
<dbReference type="RefSeq" id="WP_311661152.1">
    <property type="nucleotide sequence ID" value="NZ_JAVREX010000021.1"/>
</dbReference>
<dbReference type="Proteomes" id="UP001183777">
    <property type="component" value="Unassembled WGS sequence"/>
</dbReference>
<comment type="caution">
    <text evidence="2">The sequence shown here is derived from an EMBL/GenBank/DDBJ whole genome shotgun (WGS) entry which is preliminary data.</text>
</comment>
<evidence type="ECO:0000313" key="2">
    <source>
        <dbReference type="EMBL" id="MDT0432301.1"/>
    </source>
</evidence>
<dbReference type="InterPro" id="IPR025671">
    <property type="entry name" value="HXXEE"/>
</dbReference>
<sequence>MARKAVSGAVTWGLFAAWAVHDAEELATMARWARSARPRLQERFPGMPDGIRRRLDLPQRQVNIAIGLMGGVVAAASAAGARSGGRSPFFQTVLVGFGLHGAVHLAQFAACRGYTPGVVTAPLVVIPYTVRAVRHLAAAGVPVRGGRAAVTGLLLFPVAVAGVHGLARRIGRTGPAARPDR</sequence>
<accession>A0ABU2RTZ6</accession>